<proteinExistence type="predicted"/>
<dbReference type="OrthoDB" id="9803079at2"/>
<dbReference type="AlphaFoldDB" id="A0A1E5H098"/>
<protein>
    <recommendedName>
        <fullName evidence="3">ATP-grasp domain-containing protein</fullName>
    </recommendedName>
</protein>
<keyword evidence="2" id="KW-0067">ATP-binding</keyword>
<feature type="domain" description="ATP-grasp" evidence="3">
    <location>
        <begin position="137"/>
        <end position="344"/>
    </location>
</feature>
<dbReference type="EMBL" id="MIKB01000006">
    <property type="protein sequence ID" value="OEG18010.1"/>
    <property type="molecule type" value="Genomic_DNA"/>
</dbReference>
<dbReference type="Gene3D" id="3.30.470.20">
    <property type="entry name" value="ATP-grasp fold, B domain"/>
    <property type="match status" value="1"/>
</dbReference>
<dbReference type="Gene3D" id="3.30.1490.20">
    <property type="entry name" value="ATP-grasp fold, A domain"/>
    <property type="match status" value="1"/>
</dbReference>
<dbReference type="GO" id="GO:0005524">
    <property type="term" value="F:ATP binding"/>
    <property type="evidence" value="ECO:0007669"/>
    <property type="project" value="UniProtKB-UniRule"/>
</dbReference>
<reference evidence="5" key="1">
    <citation type="submission" date="2016-09" db="EMBL/GenBank/DDBJ databases">
        <authorList>
            <person name="Gulvik C.A."/>
        </authorList>
    </citation>
    <scope>NUCLEOTIDE SEQUENCE [LARGE SCALE GENOMIC DNA]</scope>
    <source>
        <strain evidence="5">LMG 26306</strain>
    </source>
</reference>
<accession>A0A1E5H098</accession>
<evidence type="ECO:0000256" key="1">
    <source>
        <dbReference type="ARBA" id="ARBA00022598"/>
    </source>
</evidence>
<gene>
    <name evidence="4" type="ORF">BCR23_14375</name>
</gene>
<keyword evidence="2" id="KW-0547">Nucleotide-binding</keyword>
<evidence type="ECO:0000313" key="5">
    <source>
        <dbReference type="Proteomes" id="UP000094764"/>
    </source>
</evidence>
<dbReference type="Proteomes" id="UP000094764">
    <property type="component" value="Unassembled WGS sequence"/>
</dbReference>
<sequence length="347" mass="39743">MDYLKKTEIANCLNIARGMMENKELVIVFNSIGFTNKIDITQEDSDFFTNKEIGAIFDALIESGIKVIPYNNETCFSEDILTNKFDTSQTIVWNLSRQGSDNNQKSLVTSLSDYYQFTYLGSSVYTMNLCRHKYHFQKILDSYKLAQIKTYTVNEFINDSNLKDGKYIIKMMKGSASRGLSKEKVNLSKEKVLSFLANNEDNSLLTIQEFVPGYEIEIPLFKIKGEFKAIGIAGVNINDKDFLDDDIMPEELNSDNSYRFYDFINFTNKELGYDSHFIIELAIRIATILEIENYCRIDFRVSSNGNPYCFDISTTPYVTEHSSPNYLIDKAGFTHSDLMLLILSTLA</sequence>
<dbReference type="InterPro" id="IPR011761">
    <property type="entry name" value="ATP-grasp"/>
</dbReference>
<dbReference type="InterPro" id="IPR011095">
    <property type="entry name" value="Dala_Dala_lig_C"/>
</dbReference>
<dbReference type="STRING" id="903983.BCR23_14375"/>
<keyword evidence="1" id="KW-0436">Ligase</keyword>
<dbReference type="GO" id="GO:0046872">
    <property type="term" value="F:metal ion binding"/>
    <property type="evidence" value="ECO:0007669"/>
    <property type="project" value="InterPro"/>
</dbReference>
<evidence type="ECO:0000256" key="2">
    <source>
        <dbReference type="PROSITE-ProRule" id="PRU00409"/>
    </source>
</evidence>
<name>A0A1E5H098_9ENTE</name>
<dbReference type="RefSeq" id="WP_069634281.1">
    <property type="nucleotide sequence ID" value="NZ_JXKZ01000032.1"/>
</dbReference>
<comment type="caution">
    <text evidence="4">The sequence shown here is derived from an EMBL/GenBank/DDBJ whole genome shotgun (WGS) entry which is preliminary data.</text>
</comment>
<organism evidence="4 5">
    <name type="scientific">Enterococcus quebecensis</name>
    <dbReference type="NCBI Taxonomy" id="903983"/>
    <lineage>
        <taxon>Bacteria</taxon>
        <taxon>Bacillati</taxon>
        <taxon>Bacillota</taxon>
        <taxon>Bacilli</taxon>
        <taxon>Lactobacillales</taxon>
        <taxon>Enterococcaceae</taxon>
        <taxon>Enterococcus</taxon>
    </lineage>
</organism>
<dbReference type="Pfam" id="PF07478">
    <property type="entry name" value="Dala_Dala_lig_C"/>
    <property type="match status" value="1"/>
</dbReference>
<dbReference type="SUPFAM" id="SSF56059">
    <property type="entry name" value="Glutathione synthetase ATP-binding domain-like"/>
    <property type="match status" value="1"/>
</dbReference>
<evidence type="ECO:0000313" key="4">
    <source>
        <dbReference type="EMBL" id="OEG18010.1"/>
    </source>
</evidence>
<dbReference type="InterPro" id="IPR013815">
    <property type="entry name" value="ATP_grasp_subdomain_1"/>
</dbReference>
<dbReference type="GO" id="GO:0008716">
    <property type="term" value="F:D-alanine-D-alanine ligase activity"/>
    <property type="evidence" value="ECO:0007669"/>
    <property type="project" value="InterPro"/>
</dbReference>
<keyword evidence="5" id="KW-1185">Reference proteome</keyword>
<dbReference type="PROSITE" id="PS50975">
    <property type="entry name" value="ATP_GRASP"/>
    <property type="match status" value="1"/>
</dbReference>
<evidence type="ECO:0000259" key="3">
    <source>
        <dbReference type="PROSITE" id="PS50975"/>
    </source>
</evidence>